<evidence type="ECO:0000256" key="4">
    <source>
        <dbReference type="ARBA" id="ARBA00023054"/>
    </source>
</evidence>
<feature type="compositionally biased region" description="Low complexity" evidence="7">
    <location>
        <begin position="512"/>
        <end position="523"/>
    </location>
</feature>
<keyword evidence="2" id="KW-0963">Cytoplasm</keyword>
<dbReference type="InParanoid" id="A0A4W6CCH5"/>
<dbReference type="GeneTree" id="ENSGT00730000110871"/>
<feature type="compositionally biased region" description="Polar residues" evidence="7">
    <location>
        <begin position="322"/>
        <end position="334"/>
    </location>
</feature>
<evidence type="ECO:0000259" key="8">
    <source>
        <dbReference type="Pfam" id="PF10495"/>
    </source>
</evidence>
<feature type="compositionally biased region" description="Basic and acidic residues" evidence="7">
    <location>
        <begin position="1018"/>
        <end position="1029"/>
    </location>
</feature>
<feature type="compositionally biased region" description="Polar residues" evidence="7">
    <location>
        <begin position="1394"/>
        <end position="1407"/>
    </location>
</feature>
<evidence type="ECO:0000256" key="5">
    <source>
        <dbReference type="ARBA" id="ARBA00023212"/>
    </source>
</evidence>
<reference evidence="9" key="3">
    <citation type="submission" date="2025-09" db="UniProtKB">
        <authorList>
            <consortium name="Ensembl"/>
        </authorList>
    </citation>
    <scope>IDENTIFICATION</scope>
</reference>
<feature type="region of interest" description="Disordered" evidence="7">
    <location>
        <begin position="161"/>
        <end position="185"/>
    </location>
</feature>
<name>A0A4W6CCH5_LATCA</name>
<protein>
    <submittedName>
        <fullName evidence="9">A kinase (PRKA) anchor protein 9</fullName>
    </submittedName>
</protein>
<keyword evidence="5" id="KW-0206">Cytoskeleton</keyword>
<dbReference type="Pfam" id="PF10495">
    <property type="entry name" value="PACT_coil_coil"/>
    <property type="match status" value="1"/>
</dbReference>
<feature type="region of interest" description="Disordered" evidence="7">
    <location>
        <begin position="1009"/>
        <end position="1029"/>
    </location>
</feature>
<evidence type="ECO:0000313" key="10">
    <source>
        <dbReference type="Proteomes" id="UP000314980"/>
    </source>
</evidence>
<dbReference type="InterPro" id="IPR019528">
    <property type="entry name" value="PACT_domain"/>
</dbReference>
<dbReference type="GO" id="GO:0005813">
    <property type="term" value="C:centrosome"/>
    <property type="evidence" value="ECO:0007669"/>
    <property type="project" value="UniProtKB-SubCell"/>
</dbReference>
<dbReference type="STRING" id="8187.ENSLCAP00010008955"/>
<evidence type="ECO:0000256" key="3">
    <source>
        <dbReference type="ARBA" id="ARBA00022553"/>
    </source>
</evidence>
<feature type="coiled-coil region" evidence="6">
    <location>
        <begin position="852"/>
        <end position="900"/>
    </location>
</feature>
<feature type="region of interest" description="Disordered" evidence="7">
    <location>
        <begin position="612"/>
        <end position="670"/>
    </location>
</feature>
<feature type="coiled-coil region" evidence="6">
    <location>
        <begin position="400"/>
        <end position="427"/>
    </location>
</feature>
<evidence type="ECO:0000256" key="1">
    <source>
        <dbReference type="ARBA" id="ARBA00004300"/>
    </source>
</evidence>
<dbReference type="GO" id="GO:0007165">
    <property type="term" value="P:signal transduction"/>
    <property type="evidence" value="ECO:0007669"/>
    <property type="project" value="InterPro"/>
</dbReference>
<keyword evidence="4 6" id="KW-0175">Coiled coil</keyword>
<feature type="coiled-coil region" evidence="6">
    <location>
        <begin position="1029"/>
        <end position="1136"/>
    </location>
</feature>
<dbReference type="Gene3D" id="1.20.5.1700">
    <property type="match status" value="1"/>
</dbReference>
<keyword evidence="10" id="KW-1185">Reference proteome</keyword>
<sequence>MQVEQKKQHASITETRHSTLEAQLQTEREALERKEKEICNLEEQLEQFREELENKSEEVQQLHMQLEIQRKEISSQQQYLETRDSILQVNRRPVATTLYHKIVKPGCSMEIDERDELIKDLESQVECLRSEQERLKRNNEEELDQLNAVIDKLQQELANIEQKQAAEEDEDIKGEPESGVWGPSKEEYDEMKQRMDLATKELDTLKSEHSKLLETSEGELKEALREKTAGLVVMQAQVQALEQSATSRVEELGLRIRELEDLLGERDSELSSCRLLVEQTQSFADGLQQKVSKLEENLREKVAVALVSQATLEAFQQQQSQGSKENQDPQSQAEPNVKPSTEPHVHDFGYFGIPQMDFSGLGQARQVPTGKVVHLTQKLRDLEVGLSGMQKDQELQKQLLSSSEEEVLEYERRLAVLMDLLSQMKARTHQRTSSRFGGKSSVNKCKNSLTFQAEEERVDRTELLQELQEVRNDVASTKEELNSYRQLKEKLQEELQVRELSISKLKEELSHSSRLNSSSEQQQHMAVTDSFTQTEPLQMSDLSPEDMSATKDEMDEVIGKFQEKIVQMQELHAAEILDMEARHISESENLRRDTNALEDECKALKAVIDKLRSTEAPTSRQDRPTPQFKDGYTSDSSSDYSQRTGYDVPSLQQEFRTTPEGARRDTDDPLPDRIKMLLREVHQEGMQVLSLSELPISEGEQGGQFNVQGWVKERDTLLATVESLKGLITQIVDWRAELLDAVRQVFLRERSVLKNALYSQLDLLDTSDAIIHLNQLERRLAEQDAQHRDAMGSLHTAERSSLISEIHQLRGQLEQLHQGEPPAASLAGERSLRELREGGGADGAAEADRLLVEELKVELSQTKLELETTLKTQHKHLKELDTLRAEVSKKAAEVDALSDQLTEERKRSRDLQWAVEKEKCRTGRTEESKREELEDLHLSLEEQKSRLAQLTLTLDQERQASSQLSQQAEQEHLSLHRRLQELQVQLETERAKAQEVSAALGRERELRTGISSDNGAFGEERVEEDSRGLEEEGSLLERLQRELDDKSAQVVHLLSQVEAQKLEVVRKEEELTLASQRSRRDQEALLEARAQLESLEARILETQEQLEREMERRKSLEEEKERLEERLNRVGEQQQADSHNVNVTQSHNPYFLVTCSNSKIVSTHGCDYLSIPRVFLPQSVSLLAGGSSSSSNSLTERLLRQNAELTGFVSRLTEEKNDLRNHTLRLEEELRRYRQCRRWTQASVLLSQEREAWTREKFRLEKALHLAQSQVARLRGEIRSDTLREITGPEADNAALKRMYGKYLRSESFRKALIYQKKYLLLLLGGFQECEEATLSLLSRMGSRPSLSSLESLSQRRRGLMRFRSAVRVSIALSRMRFLVKRWHKATGMSSTTSCTVNKNGTGQTLGTEVRDSPYLHPGSMEMYRERGGGGGVSSGRGRSGRESPRSAVSSTHHRFHLAGDHGALTCSHLQSYDPDRALTDYISRLEALQRRLGSASSYAQLHFGLRR</sequence>
<feature type="region of interest" description="Disordered" evidence="7">
    <location>
        <begin position="316"/>
        <end position="348"/>
    </location>
</feature>
<dbReference type="GO" id="GO:0060090">
    <property type="term" value="F:molecular adaptor activity"/>
    <property type="evidence" value="ECO:0007669"/>
    <property type="project" value="InterPro"/>
</dbReference>
<dbReference type="Proteomes" id="UP000314980">
    <property type="component" value="Unassembled WGS sequence"/>
</dbReference>
<evidence type="ECO:0000256" key="6">
    <source>
        <dbReference type="SAM" id="Coils"/>
    </source>
</evidence>
<feature type="coiled-coil region" evidence="6">
    <location>
        <begin position="453"/>
        <end position="508"/>
    </location>
</feature>
<keyword evidence="3" id="KW-0597">Phosphoprotein</keyword>
<dbReference type="PANTHER" id="PTHR44981:SF1">
    <property type="entry name" value="A-KINASE ANCHOR PROTEIN 9"/>
    <property type="match status" value="1"/>
</dbReference>
<feature type="region of interest" description="Disordered" evidence="7">
    <location>
        <begin position="1394"/>
        <end position="1454"/>
    </location>
</feature>
<proteinExistence type="predicted"/>
<organism evidence="9 10">
    <name type="scientific">Lates calcarifer</name>
    <name type="common">Barramundi</name>
    <name type="synonym">Holocentrus calcarifer</name>
    <dbReference type="NCBI Taxonomy" id="8187"/>
    <lineage>
        <taxon>Eukaryota</taxon>
        <taxon>Metazoa</taxon>
        <taxon>Chordata</taxon>
        <taxon>Craniata</taxon>
        <taxon>Vertebrata</taxon>
        <taxon>Euteleostomi</taxon>
        <taxon>Actinopterygii</taxon>
        <taxon>Neopterygii</taxon>
        <taxon>Teleostei</taxon>
        <taxon>Neoteleostei</taxon>
        <taxon>Acanthomorphata</taxon>
        <taxon>Carangaria</taxon>
        <taxon>Carangaria incertae sedis</taxon>
        <taxon>Centropomidae</taxon>
        <taxon>Lates</taxon>
    </lineage>
</organism>
<dbReference type="PANTHER" id="PTHR44981">
    <property type="entry name" value="PERICENTRIN-LIKE PROTEIN, ISOFORM F"/>
    <property type="match status" value="1"/>
</dbReference>
<accession>A0A4W6CCH5</accession>
<dbReference type="Ensembl" id="ENSLCAT00010009161.1">
    <property type="protein sequence ID" value="ENSLCAP00010008955.1"/>
    <property type="gene ID" value="ENSLCAG00010004300.1"/>
</dbReference>
<evidence type="ECO:0000256" key="7">
    <source>
        <dbReference type="SAM" id="MobiDB-lite"/>
    </source>
</evidence>
<feature type="coiled-coil region" evidence="6">
    <location>
        <begin position="277"/>
        <end position="304"/>
    </location>
</feature>
<feature type="region of interest" description="Disordered" evidence="7">
    <location>
        <begin position="1"/>
        <end position="22"/>
    </location>
</feature>
<feature type="region of interest" description="Disordered" evidence="7">
    <location>
        <begin position="511"/>
        <end position="534"/>
    </location>
</feature>
<reference evidence="9" key="2">
    <citation type="submission" date="2025-08" db="UniProtKB">
        <authorList>
            <consortium name="Ensembl"/>
        </authorList>
    </citation>
    <scope>IDENTIFICATION</scope>
</reference>
<reference evidence="10" key="1">
    <citation type="submission" date="2015-09" db="EMBL/GenBank/DDBJ databases">
        <authorList>
            <person name="Sai Rama Sridatta P."/>
        </authorList>
    </citation>
    <scope>NUCLEOTIDE SEQUENCE [LARGE SCALE GENOMIC DNA]</scope>
</reference>
<evidence type="ECO:0000313" key="9">
    <source>
        <dbReference type="Ensembl" id="ENSLCAP00010008955.1"/>
    </source>
</evidence>
<feature type="compositionally biased region" description="Basic and acidic residues" evidence="7">
    <location>
        <begin position="661"/>
        <end position="670"/>
    </location>
</feature>
<dbReference type="InterPro" id="IPR028745">
    <property type="entry name" value="AKAP9/Pericentrin"/>
</dbReference>
<feature type="coiled-coil region" evidence="6">
    <location>
        <begin position="926"/>
        <end position="999"/>
    </location>
</feature>
<evidence type="ECO:0000256" key="2">
    <source>
        <dbReference type="ARBA" id="ARBA00022490"/>
    </source>
</evidence>
<feature type="domain" description="Pericentrin/AKAP-450 centrosomal targeting" evidence="8">
    <location>
        <begin position="1302"/>
        <end position="1383"/>
    </location>
</feature>
<comment type="subcellular location">
    <subcellularLocation>
        <location evidence="1">Cytoplasm</location>
        <location evidence="1">Cytoskeleton</location>
        <location evidence="1">Microtubule organizing center</location>
        <location evidence="1">Centrosome</location>
    </subcellularLocation>
</comment>
<dbReference type="GO" id="GO:0005737">
    <property type="term" value="C:cytoplasm"/>
    <property type="evidence" value="ECO:0007669"/>
    <property type="project" value="UniProtKB-ARBA"/>
</dbReference>